<evidence type="ECO:0000256" key="5">
    <source>
        <dbReference type="ARBA" id="ARBA00022729"/>
    </source>
</evidence>
<comment type="caution">
    <text evidence="13">The sequence shown here is derived from an EMBL/GenBank/DDBJ whole genome shotgun (WGS) entry which is preliminary data.</text>
</comment>
<evidence type="ECO:0000256" key="8">
    <source>
        <dbReference type="ARBA" id="ARBA00023136"/>
    </source>
</evidence>
<keyword evidence="3 9" id="KW-0812">Transmembrane</keyword>
<dbReference type="RefSeq" id="WP_345220766.1">
    <property type="nucleotide sequence ID" value="NZ_BAAAXE010000013.1"/>
</dbReference>
<evidence type="ECO:0000259" key="12">
    <source>
        <dbReference type="Pfam" id="PF05425"/>
    </source>
</evidence>
<feature type="transmembrane region" description="Helical" evidence="9">
    <location>
        <begin position="248"/>
        <end position="270"/>
    </location>
</feature>
<keyword evidence="5 10" id="KW-0732">Signal</keyword>
<evidence type="ECO:0000256" key="10">
    <source>
        <dbReference type="SAM" id="SignalP"/>
    </source>
</evidence>
<dbReference type="PANTHER" id="PTHR34820:SF4">
    <property type="entry name" value="INNER MEMBRANE PROTEIN YEBZ"/>
    <property type="match status" value="1"/>
</dbReference>
<evidence type="ECO:0000313" key="13">
    <source>
        <dbReference type="EMBL" id="MFB9519401.1"/>
    </source>
</evidence>
<feature type="transmembrane region" description="Helical" evidence="9">
    <location>
        <begin position="501"/>
        <end position="520"/>
    </location>
</feature>
<dbReference type="Pfam" id="PF05425">
    <property type="entry name" value="CopD"/>
    <property type="match status" value="1"/>
</dbReference>
<gene>
    <name evidence="13" type="ORF">ACFFTU_05540</name>
</gene>
<keyword evidence="4" id="KW-0479">Metal-binding</keyword>
<evidence type="ECO:0000256" key="9">
    <source>
        <dbReference type="SAM" id="Phobius"/>
    </source>
</evidence>
<keyword evidence="7" id="KW-0186">Copper</keyword>
<feature type="domain" description="Copper resistance protein D" evidence="12">
    <location>
        <begin position="365"/>
        <end position="441"/>
    </location>
</feature>
<evidence type="ECO:0000256" key="1">
    <source>
        <dbReference type="ARBA" id="ARBA00004651"/>
    </source>
</evidence>
<feature type="transmembrane region" description="Helical" evidence="9">
    <location>
        <begin position="199"/>
        <end position="217"/>
    </location>
</feature>
<dbReference type="InterPro" id="IPR007348">
    <property type="entry name" value="CopC_dom"/>
</dbReference>
<protein>
    <submittedName>
        <fullName evidence="13">Copper resistance CopC/CopD family protein</fullName>
    </submittedName>
</protein>
<feature type="transmembrane region" description="Helical" evidence="9">
    <location>
        <begin position="406"/>
        <end position="424"/>
    </location>
</feature>
<keyword evidence="6 9" id="KW-1133">Transmembrane helix</keyword>
<keyword evidence="14" id="KW-1185">Reference proteome</keyword>
<dbReference type="PANTHER" id="PTHR34820">
    <property type="entry name" value="INNER MEMBRANE PROTEIN YEBZ"/>
    <property type="match status" value="1"/>
</dbReference>
<evidence type="ECO:0000256" key="2">
    <source>
        <dbReference type="ARBA" id="ARBA00022475"/>
    </source>
</evidence>
<proteinExistence type="predicted"/>
<dbReference type="Pfam" id="PF04234">
    <property type="entry name" value="CopC"/>
    <property type="match status" value="1"/>
</dbReference>
<dbReference type="InterPro" id="IPR032694">
    <property type="entry name" value="CopC/D"/>
</dbReference>
<dbReference type="SUPFAM" id="SSF81296">
    <property type="entry name" value="E set domains"/>
    <property type="match status" value="1"/>
</dbReference>
<evidence type="ECO:0000259" key="11">
    <source>
        <dbReference type="Pfam" id="PF04234"/>
    </source>
</evidence>
<evidence type="ECO:0000256" key="6">
    <source>
        <dbReference type="ARBA" id="ARBA00022989"/>
    </source>
</evidence>
<reference evidence="13 14" key="1">
    <citation type="submission" date="2024-09" db="EMBL/GenBank/DDBJ databases">
        <authorList>
            <person name="Sun Q."/>
            <person name="Mori K."/>
        </authorList>
    </citation>
    <scope>NUCLEOTIDE SEQUENCE [LARGE SCALE GENOMIC DNA]</scope>
    <source>
        <strain evidence="13 14">JCM 4362</strain>
    </source>
</reference>
<evidence type="ECO:0000256" key="4">
    <source>
        <dbReference type="ARBA" id="ARBA00022723"/>
    </source>
</evidence>
<keyword evidence="8 9" id="KW-0472">Membrane</keyword>
<feature type="transmembrane region" description="Helical" evidence="9">
    <location>
        <begin position="368"/>
        <end position="386"/>
    </location>
</feature>
<feature type="transmembrane region" description="Helical" evidence="9">
    <location>
        <begin position="335"/>
        <end position="356"/>
    </location>
</feature>
<feature type="transmembrane region" description="Helical" evidence="9">
    <location>
        <begin position="296"/>
        <end position="315"/>
    </location>
</feature>
<feature type="domain" description="CopC" evidence="11">
    <location>
        <begin position="41"/>
        <end position="138"/>
    </location>
</feature>
<feature type="transmembrane region" description="Helical" evidence="9">
    <location>
        <begin position="167"/>
        <end position="187"/>
    </location>
</feature>
<dbReference type="EMBL" id="JBHMCR010000004">
    <property type="protein sequence ID" value="MFB9519401.1"/>
    <property type="molecule type" value="Genomic_DNA"/>
</dbReference>
<evidence type="ECO:0000313" key="14">
    <source>
        <dbReference type="Proteomes" id="UP001589718"/>
    </source>
</evidence>
<dbReference type="Proteomes" id="UP001589718">
    <property type="component" value="Unassembled WGS sequence"/>
</dbReference>
<name>A0ABV5P874_STRCM</name>
<feature type="signal peptide" evidence="10">
    <location>
        <begin position="1"/>
        <end position="42"/>
    </location>
</feature>
<evidence type="ECO:0000256" key="7">
    <source>
        <dbReference type="ARBA" id="ARBA00023008"/>
    </source>
</evidence>
<comment type="subcellular location">
    <subcellularLocation>
        <location evidence="1">Cell membrane</location>
        <topology evidence="1">Multi-pass membrane protein</topology>
    </subcellularLocation>
</comment>
<accession>A0ABV5P874</accession>
<dbReference type="InterPro" id="IPR014755">
    <property type="entry name" value="Cu-Rt/internalin_Ig-like"/>
</dbReference>
<feature type="chain" id="PRO_5045494458" evidence="10">
    <location>
        <begin position="43"/>
        <end position="656"/>
    </location>
</feature>
<dbReference type="InterPro" id="IPR008457">
    <property type="entry name" value="Cu-R_CopD_dom"/>
</dbReference>
<organism evidence="13 14">
    <name type="scientific">Streptomyces cremeus</name>
    <dbReference type="NCBI Taxonomy" id="66881"/>
    <lineage>
        <taxon>Bacteria</taxon>
        <taxon>Bacillati</taxon>
        <taxon>Actinomycetota</taxon>
        <taxon>Actinomycetes</taxon>
        <taxon>Kitasatosporales</taxon>
        <taxon>Streptomycetaceae</taxon>
        <taxon>Streptomyces</taxon>
    </lineage>
</organism>
<keyword evidence="2" id="KW-1003">Cell membrane</keyword>
<evidence type="ECO:0000256" key="3">
    <source>
        <dbReference type="ARBA" id="ARBA00022692"/>
    </source>
</evidence>
<sequence>MKDTTAPRFGPSAASTAVRALLVVLALVGALFVSAGPAAAHAALTDSNPKDGAVVATAPENITLNFSEQIQLGEDAIRVLDPAGKRADTGEVLDLCNGNLVQYGVALHKGLPDGTYTVAWQAVSADSHPISGALTFSIGAPSESSVVLPSQEAGGGIVGVLYGIARYAAYAGFILLVGGAAFVLACWRRGASERPMQRLVVRGWLLLTAATLLMLLLRAPYTGSGELSGIFDLAALKAVLTTKTGAALVSRLLLLGAAALFVAVLFGAYAKKVAAHPEEPEEPEEEDDEDSSRKDLTFGLALGGGVVAAGIAATWAMSEHASTGLQPGLAMPVDVLHMLAVAAWLGGLAALLTALYRSPSLERTAVRNFSRLAFGSVVVLAATGLYQSWRQVGSWDALFGTAYGKLLLAKIALVAVMVAAAWFSRRWIGRMAERTAPEAEAENALAQREERAAQEAEAEVTVPDDPERAAQLARQRAAMNTVRAKRVRDADPERTGLRRSVLLEAGVAVVLLAVTTVLTGTEPGRTELKEAGRGTAAAPAVADRPVDLTLPFDTGGANGKGTVRLQVTPGRTGSNALHVWANSPDNKPVDAPELKVAFTNEDKQIGPLPVVPDKLAAGHWSANGVQIPIAGSWKIDVTIRTSDIDQVTVSQNVKIG</sequence>
<dbReference type="InterPro" id="IPR014756">
    <property type="entry name" value="Ig_E-set"/>
</dbReference>
<dbReference type="Gene3D" id="2.60.40.1220">
    <property type="match status" value="1"/>
</dbReference>